<keyword evidence="2" id="KW-1185">Reference proteome</keyword>
<accession>A0ACB6R9X4</accession>
<dbReference type="EMBL" id="MU003495">
    <property type="protein sequence ID" value="KAF2476069.1"/>
    <property type="molecule type" value="Genomic_DNA"/>
</dbReference>
<dbReference type="Proteomes" id="UP000799755">
    <property type="component" value="Unassembled WGS sequence"/>
</dbReference>
<gene>
    <name evidence="1" type="ORF">BDR25DRAFT_350338</name>
</gene>
<sequence>MRCSIRWGNVERWNLVTLKRAVSVYPITGSCLMRPAVTRQITLFRVAGRREQWALSGICSQLSERRTAGYLISKYQPINGTHYKPPSGGRGALKRFSGCGKPLVREKKRFASGVDGFWSSCCLIQLRLISFGVDWTLNVPYLDTSTPDLQSGIYTSRYSIELVKASVRFDNILLQAADIARIPALCGCRSIKIGREQALLMAKAKSSISALTSVLVWLKQAIYGSVRSLTSRTDWVMRLSQKGPISFATPKIPLFSRLIELEGRTRVNGGRIMKLFESRILSRSYSILAILFRLRLCDCGKATHSSRLGVPVGPFVLQSVQRYKHTKVNKCGLAIVRLFVRALLLSFVKLQRPVGMPHKGTLIMRFECSELFQLHANSNTIELQVELKSISGQANPDATPSASNNKEFPEDKVNVCHMLVPESRPFLEQKETRIHRLLADHSENMSYLYKLYMSRNDRHIGFHRTWLGKFGPEGGCRFELRLGLLQVMGPTPWYSPNERAEQKLVRDLDRIGDECPQEAPPYPNARHETSRKLGQASFRIERTTEPECSSLTISDLKIFTKDIAQPVKWVDGADEIAFVDRVLCGRKFGCLWYDPVCKGRTILGNKGLYRSCFLYYLHCLRPLHDNMCLSHHGMGITGELI</sequence>
<protein>
    <submittedName>
        <fullName evidence="1">Uncharacterized protein</fullName>
    </submittedName>
</protein>
<organism evidence="1 2">
    <name type="scientific">Lindgomyces ingoldianus</name>
    <dbReference type="NCBI Taxonomy" id="673940"/>
    <lineage>
        <taxon>Eukaryota</taxon>
        <taxon>Fungi</taxon>
        <taxon>Dikarya</taxon>
        <taxon>Ascomycota</taxon>
        <taxon>Pezizomycotina</taxon>
        <taxon>Dothideomycetes</taxon>
        <taxon>Pleosporomycetidae</taxon>
        <taxon>Pleosporales</taxon>
        <taxon>Lindgomycetaceae</taxon>
        <taxon>Lindgomyces</taxon>
    </lineage>
</organism>
<proteinExistence type="predicted"/>
<reference evidence="1" key="1">
    <citation type="journal article" date="2020" name="Stud. Mycol.">
        <title>101 Dothideomycetes genomes: a test case for predicting lifestyles and emergence of pathogens.</title>
        <authorList>
            <person name="Haridas S."/>
            <person name="Albert R."/>
            <person name="Binder M."/>
            <person name="Bloem J."/>
            <person name="Labutti K."/>
            <person name="Salamov A."/>
            <person name="Andreopoulos B."/>
            <person name="Baker S."/>
            <person name="Barry K."/>
            <person name="Bills G."/>
            <person name="Bluhm B."/>
            <person name="Cannon C."/>
            <person name="Castanera R."/>
            <person name="Culley D."/>
            <person name="Daum C."/>
            <person name="Ezra D."/>
            <person name="Gonzalez J."/>
            <person name="Henrissat B."/>
            <person name="Kuo A."/>
            <person name="Liang C."/>
            <person name="Lipzen A."/>
            <person name="Lutzoni F."/>
            <person name="Magnuson J."/>
            <person name="Mondo S."/>
            <person name="Nolan M."/>
            <person name="Ohm R."/>
            <person name="Pangilinan J."/>
            <person name="Park H.-J."/>
            <person name="Ramirez L."/>
            <person name="Alfaro M."/>
            <person name="Sun H."/>
            <person name="Tritt A."/>
            <person name="Yoshinaga Y."/>
            <person name="Zwiers L.-H."/>
            <person name="Turgeon B."/>
            <person name="Goodwin S."/>
            <person name="Spatafora J."/>
            <person name="Crous P."/>
            <person name="Grigoriev I."/>
        </authorList>
    </citation>
    <scope>NUCLEOTIDE SEQUENCE</scope>
    <source>
        <strain evidence="1">ATCC 200398</strain>
    </source>
</reference>
<comment type="caution">
    <text evidence="1">The sequence shown here is derived from an EMBL/GenBank/DDBJ whole genome shotgun (WGS) entry which is preliminary data.</text>
</comment>
<evidence type="ECO:0000313" key="1">
    <source>
        <dbReference type="EMBL" id="KAF2476069.1"/>
    </source>
</evidence>
<evidence type="ECO:0000313" key="2">
    <source>
        <dbReference type="Proteomes" id="UP000799755"/>
    </source>
</evidence>
<name>A0ACB6R9X4_9PLEO</name>